<feature type="domain" description="GDP/GTP exchange factor Sec2 N-terminal" evidence="4">
    <location>
        <begin position="24"/>
        <end position="163"/>
    </location>
</feature>
<dbReference type="AlphaFoldDB" id="A0A1Y2ESS3"/>
<evidence type="ECO:0000313" key="5">
    <source>
        <dbReference type="EMBL" id="ORY74629.1"/>
    </source>
</evidence>
<feature type="region of interest" description="Disordered" evidence="3">
    <location>
        <begin position="232"/>
        <end position="273"/>
    </location>
</feature>
<dbReference type="OMA" id="TCFIEDA"/>
<dbReference type="GeneID" id="63784739"/>
<dbReference type="InterPro" id="IPR040351">
    <property type="entry name" value="RAB3IL/RAB3IP/Sec2"/>
</dbReference>
<accession>A0A1Y2ESS3</accession>
<evidence type="ECO:0000313" key="6">
    <source>
        <dbReference type="Proteomes" id="UP000193685"/>
    </source>
</evidence>
<dbReference type="EMBL" id="MCFI01000029">
    <property type="protein sequence ID" value="ORY74629.1"/>
    <property type="molecule type" value="Genomic_DNA"/>
</dbReference>
<evidence type="ECO:0000256" key="1">
    <source>
        <dbReference type="ARBA" id="ARBA00023054"/>
    </source>
</evidence>
<dbReference type="STRING" id="56484.A0A1Y2ESS3"/>
<dbReference type="Proteomes" id="UP000193685">
    <property type="component" value="Unassembled WGS sequence"/>
</dbReference>
<gene>
    <name evidence="5" type="ORF">BCR37DRAFT_352548</name>
</gene>
<dbReference type="GO" id="GO:0006887">
    <property type="term" value="P:exocytosis"/>
    <property type="evidence" value="ECO:0007669"/>
    <property type="project" value="TreeGrafter"/>
</dbReference>
<dbReference type="Pfam" id="PF25555">
    <property type="entry name" value="RAB3A-like_C"/>
    <property type="match status" value="1"/>
</dbReference>
<protein>
    <recommendedName>
        <fullName evidence="4">GDP/GTP exchange factor Sec2 N-terminal domain-containing protein</fullName>
    </recommendedName>
</protein>
<dbReference type="Gene3D" id="6.10.140.910">
    <property type="match status" value="1"/>
</dbReference>
<feature type="compositionally biased region" description="Low complexity" evidence="3">
    <location>
        <begin position="245"/>
        <end position="259"/>
    </location>
</feature>
<evidence type="ECO:0000259" key="4">
    <source>
        <dbReference type="Pfam" id="PF06428"/>
    </source>
</evidence>
<name>A0A1Y2ESS3_PROLT</name>
<feature type="coiled-coil region" evidence="2">
    <location>
        <begin position="17"/>
        <end position="165"/>
    </location>
</feature>
<dbReference type="PANTHER" id="PTHR14430:SF0">
    <property type="entry name" value="SEC2P DOMAIN-CONTAINING PROTEIN"/>
    <property type="match status" value="1"/>
</dbReference>
<evidence type="ECO:0000256" key="2">
    <source>
        <dbReference type="SAM" id="Coils"/>
    </source>
</evidence>
<comment type="caution">
    <text evidence="5">The sequence shown here is derived from an EMBL/GenBank/DDBJ whole genome shotgun (WGS) entry which is preliminary data.</text>
</comment>
<reference evidence="5 6" key="1">
    <citation type="submission" date="2016-07" db="EMBL/GenBank/DDBJ databases">
        <title>Pervasive Adenine N6-methylation of Active Genes in Fungi.</title>
        <authorList>
            <consortium name="DOE Joint Genome Institute"/>
            <person name="Mondo S.J."/>
            <person name="Dannebaum R.O."/>
            <person name="Kuo R.C."/>
            <person name="Labutti K."/>
            <person name="Haridas S."/>
            <person name="Kuo A."/>
            <person name="Salamov A."/>
            <person name="Ahrendt S.R."/>
            <person name="Lipzen A."/>
            <person name="Sullivan W."/>
            <person name="Andreopoulos W.B."/>
            <person name="Clum A."/>
            <person name="Lindquist E."/>
            <person name="Daum C."/>
            <person name="Ramamoorthy G.K."/>
            <person name="Gryganskyi A."/>
            <person name="Culley D."/>
            <person name="Magnuson J.K."/>
            <person name="James T.Y."/>
            <person name="O'Malley M.A."/>
            <person name="Stajich J.E."/>
            <person name="Spatafora J.W."/>
            <person name="Visel A."/>
            <person name="Grigoriev I.V."/>
        </authorList>
    </citation>
    <scope>NUCLEOTIDE SEQUENCE [LARGE SCALE GENOMIC DNA]</scope>
    <source>
        <strain evidence="5 6">12-1054</strain>
    </source>
</reference>
<dbReference type="RefSeq" id="XP_040722103.1">
    <property type="nucleotide sequence ID" value="XM_040868140.1"/>
</dbReference>
<dbReference type="CDD" id="cd21044">
    <property type="entry name" value="Rab11BD_RAB3IP_like"/>
    <property type="match status" value="1"/>
</dbReference>
<dbReference type="InterPro" id="IPR009449">
    <property type="entry name" value="Sec2_N"/>
</dbReference>
<sequence>MTQTSAQLTACSLNQKLVGAIERQAELEDQVAQARQELRHAQQQIAKLEQEQRETKDRLAAGLLVSKSQVEDETQGLRQTLQVEQANRTTAEEARSRIEKELEDLTRSLFEEANKLVSTARKETAAVEERNAQLVRQNEEKTMLLASHQQQLEELKAVLQRMSTEEVRWSSRPGSPKPNPTRQQATRHSRELSLGKIQAQGSPLTPHFRVLPTYRTDTKAFYEFRALLPRQNTPKHSMERPTSDSTASPLPSPIIASSSYWGRSSTDDKKDKDLQSSKFWKRALIEDVEPTLRLDMAPDLGYLGRRTFLQAVAEGHLVVEAHPAHLARYQPERSPCALCGDNRNDAEHARRFRCRTSESKEAAVHPLCDWCLDRVRAVCGYVAFLRQVRDGLWKGEEEEGALMRCWCECVKLRETMFWTRVGHKIEY</sequence>
<dbReference type="PANTHER" id="PTHR14430">
    <property type="entry name" value="RABIN3-RELATED"/>
    <property type="match status" value="1"/>
</dbReference>
<dbReference type="OrthoDB" id="1748564at2759"/>
<keyword evidence="6" id="KW-1185">Reference proteome</keyword>
<dbReference type="SUPFAM" id="SSF144284">
    <property type="entry name" value="Sec2 N-terminal region"/>
    <property type="match status" value="1"/>
</dbReference>
<proteinExistence type="predicted"/>
<dbReference type="GO" id="GO:0070319">
    <property type="term" value="C:Golgi to plasma membrane transport vesicle"/>
    <property type="evidence" value="ECO:0007669"/>
    <property type="project" value="TreeGrafter"/>
</dbReference>
<dbReference type="Pfam" id="PF06428">
    <property type="entry name" value="Sec2p"/>
    <property type="match status" value="1"/>
</dbReference>
<evidence type="ECO:0000256" key="3">
    <source>
        <dbReference type="SAM" id="MobiDB-lite"/>
    </source>
</evidence>
<organism evidence="5 6">
    <name type="scientific">Protomyces lactucae-debilis</name>
    <dbReference type="NCBI Taxonomy" id="2754530"/>
    <lineage>
        <taxon>Eukaryota</taxon>
        <taxon>Fungi</taxon>
        <taxon>Dikarya</taxon>
        <taxon>Ascomycota</taxon>
        <taxon>Taphrinomycotina</taxon>
        <taxon>Taphrinomycetes</taxon>
        <taxon>Taphrinales</taxon>
        <taxon>Protomycetaceae</taxon>
        <taxon>Protomyces</taxon>
    </lineage>
</organism>
<dbReference type="GO" id="GO:0051286">
    <property type="term" value="C:cell tip"/>
    <property type="evidence" value="ECO:0007669"/>
    <property type="project" value="TreeGrafter"/>
</dbReference>
<feature type="region of interest" description="Disordered" evidence="3">
    <location>
        <begin position="165"/>
        <end position="191"/>
    </location>
</feature>
<dbReference type="GO" id="GO:0005085">
    <property type="term" value="F:guanyl-nucleotide exchange factor activity"/>
    <property type="evidence" value="ECO:0007669"/>
    <property type="project" value="InterPro"/>
</dbReference>
<keyword evidence="1 2" id="KW-0175">Coiled coil</keyword>